<proteinExistence type="predicted"/>
<dbReference type="EMBL" id="HBKR01024100">
    <property type="protein sequence ID" value="CAE2315573.1"/>
    <property type="molecule type" value="Transcribed_RNA"/>
</dbReference>
<evidence type="ECO:0000259" key="3">
    <source>
        <dbReference type="PROSITE" id="PS50177"/>
    </source>
</evidence>
<sequence length="226" mass="24804">MTNPQSPNADPLIVAKWFCKAYYEAFNKDPASLHKMYAENSSYTYGWQGNEADERFVGHEAIKNKLSSTELGCVKALTVVTSQESVGGGIMVVAAGSWEPSLVKKGANVCRPFVQTFFLVNDSPGQYSIKNDIFYILQIEPPTFPSVDVQETKDSAEKNTSQSESSSPSSSSLIFHSERTSSQGEYLPSRTVASPAWGLVSFCKQGSSAQQTQTNKPHNHNHTHLL</sequence>
<feature type="domain" description="NTF2" evidence="3">
    <location>
        <begin position="14"/>
        <end position="136"/>
    </location>
</feature>
<dbReference type="PANTHER" id="PTHR10693">
    <property type="entry name" value="RAS GTPASE-ACTIVATING PROTEIN-BINDING PROTEIN"/>
    <property type="match status" value="1"/>
</dbReference>
<dbReference type="SUPFAM" id="SSF54427">
    <property type="entry name" value="NTF2-like"/>
    <property type="match status" value="1"/>
</dbReference>
<dbReference type="InterPro" id="IPR039539">
    <property type="entry name" value="Ras_GTPase_bind_prot"/>
</dbReference>
<name>A0A7S4L5C4_9EUKA</name>
<dbReference type="PROSITE" id="PS50177">
    <property type="entry name" value="NTF2_DOMAIN"/>
    <property type="match status" value="1"/>
</dbReference>
<dbReference type="InterPro" id="IPR002075">
    <property type="entry name" value="NTF2_dom"/>
</dbReference>
<organism evidence="4">
    <name type="scientific">Paramoeba aestuarina</name>
    <dbReference type="NCBI Taxonomy" id="180227"/>
    <lineage>
        <taxon>Eukaryota</taxon>
        <taxon>Amoebozoa</taxon>
        <taxon>Discosea</taxon>
        <taxon>Flabellinia</taxon>
        <taxon>Dactylopodida</taxon>
        <taxon>Paramoebidae</taxon>
        <taxon>Paramoeba</taxon>
    </lineage>
</organism>
<dbReference type="CDD" id="cd00780">
    <property type="entry name" value="NTF2"/>
    <property type="match status" value="1"/>
</dbReference>
<evidence type="ECO:0000313" key="4">
    <source>
        <dbReference type="EMBL" id="CAE2315573.1"/>
    </source>
</evidence>
<evidence type="ECO:0000256" key="1">
    <source>
        <dbReference type="ARBA" id="ARBA00022884"/>
    </source>
</evidence>
<dbReference type="AlphaFoldDB" id="A0A7S4L5C4"/>
<protein>
    <recommendedName>
        <fullName evidence="3">NTF2 domain-containing protein</fullName>
    </recommendedName>
</protein>
<reference evidence="4" key="1">
    <citation type="submission" date="2021-01" db="EMBL/GenBank/DDBJ databases">
        <authorList>
            <person name="Corre E."/>
            <person name="Pelletier E."/>
            <person name="Niang G."/>
            <person name="Scheremetjew M."/>
            <person name="Finn R."/>
            <person name="Kale V."/>
            <person name="Holt S."/>
            <person name="Cochrane G."/>
            <person name="Meng A."/>
            <person name="Brown T."/>
            <person name="Cohen L."/>
        </authorList>
    </citation>
    <scope>NUCLEOTIDE SEQUENCE</scope>
    <source>
        <strain evidence="4">SoJaBio B1-5/56/2</strain>
    </source>
</reference>
<accession>A0A7S4L5C4</accession>
<dbReference type="InterPro" id="IPR018222">
    <property type="entry name" value="Nuclear_transport_factor_2_euk"/>
</dbReference>
<dbReference type="Gene3D" id="3.10.450.50">
    <property type="match status" value="1"/>
</dbReference>
<dbReference type="GO" id="GO:0005829">
    <property type="term" value="C:cytosol"/>
    <property type="evidence" value="ECO:0007669"/>
    <property type="project" value="TreeGrafter"/>
</dbReference>
<dbReference type="GO" id="GO:0003729">
    <property type="term" value="F:mRNA binding"/>
    <property type="evidence" value="ECO:0007669"/>
    <property type="project" value="TreeGrafter"/>
</dbReference>
<dbReference type="InterPro" id="IPR032710">
    <property type="entry name" value="NTF2-like_dom_sf"/>
</dbReference>
<evidence type="ECO:0000256" key="2">
    <source>
        <dbReference type="SAM" id="MobiDB-lite"/>
    </source>
</evidence>
<feature type="region of interest" description="Disordered" evidence="2">
    <location>
        <begin position="146"/>
        <end position="187"/>
    </location>
</feature>
<gene>
    <name evidence="4" type="ORF">NAES01612_LOCUS15819</name>
</gene>
<dbReference type="GO" id="GO:1990904">
    <property type="term" value="C:ribonucleoprotein complex"/>
    <property type="evidence" value="ECO:0007669"/>
    <property type="project" value="TreeGrafter"/>
</dbReference>
<feature type="compositionally biased region" description="Low complexity" evidence="2">
    <location>
        <begin position="158"/>
        <end position="175"/>
    </location>
</feature>
<keyword evidence="1" id="KW-0694">RNA-binding</keyword>
<dbReference type="PANTHER" id="PTHR10693:SF20">
    <property type="entry name" value="AT27578P"/>
    <property type="match status" value="1"/>
</dbReference>
<dbReference type="Pfam" id="PF02136">
    <property type="entry name" value="NTF2"/>
    <property type="match status" value="1"/>
</dbReference>